<dbReference type="Proteomes" id="UP001519325">
    <property type="component" value="Unassembled WGS sequence"/>
</dbReference>
<evidence type="ECO:0000313" key="2">
    <source>
        <dbReference type="Proteomes" id="UP001519325"/>
    </source>
</evidence>
<name>A0ABS4QP26_9NOCA</name>
<comment type="caution">
    <text evidence="1">The sequence shown here is derived from an EMBL/GenBank/DDBJ whole genome shotgun (WGS) entry which is preliminary data.</text>
</comment>
<organism evidence="1 2">
    <name type="scientific">Nocardia goodfellowii</name>
    <dbReference type="NCBI Taxonomy" id="882446"/>
    <lineage>
        <taxon>Bacteria</taxon>
        <taxon>Bacillati</taxon>
        <taxon>Actinomycetota</taxon>
        <taxon>Actinomycetes</taxon>
        <taxon>Mycobacteriales</taxon>
        <taxon>Nocardiaceae</taxon>
        <taxon>Nocardia</taxon>
    </lineage>
</organism>
<dbReference type="EMBL" id="JAGGMR010000001">
    <property type="protein sequence ID" value="MBP2193469.1"/>
    <property type="molecule type" value="Genomic_DNA"/>
</dbReference>
<keyword evidence="2" id="KW-1185">Reference proteome</keyword>
<evidence type="ECO:0000313" key="1">
    <source>
        <dbReference type="EMBL" id="MBP2193469.1"/>
    </source>
</evidence>
<sequence>MDALSLLLGLPCVGLLALLAVLVPLQIRAERERKDAVRHWAARNGWQVAEQTRQQWTSRLPGRNSNGVGMTLTGPVGGRWVTVAEYYYETTDSDNSTTRHHFVVVVVRLDRPLPPVKVATRGALSQLGRSLFGDKPTATGHPVFDSRFRVIAPDERAAHQLIGPPLIEAHLTGAVPPWSVLGHDLLVHYPGRLRAPETIPAYLAPVLRVAGLLGAGHRPWVTVPPRR</sequence>
<gene>
    <name evidence="1" type="ORF">BJ987_006370</name>
</gene>
<accession>A0ABS4QP26</accession>
<reference evidence="1 2" key="1">
    <citation type="submission" date="2021-03" db="EMBL/GenBank/DDBJ databases">
        <title>Sequencing the genomes of 1000 actinobacteria strains.</title>
        <authorList>
            <person name="Klenk H.-P."/>
        </authorList>
    </citation>
    <scope>NUCLEOTIDE SEQUENCE [LARGE SCALE GENOMIC DNA]</scope>
    <source>
        <strain evidence="1 2">DSM 45516</strain>
    </source>
</reference>
<protein>
    <recommendedName>
        <fullName evidence="3">DUF3137 domain-containing protein</fullName>
    </recommendedName>
</protein>
<dbReference type="RefSeq" id="WP_209896716.1">
    <property type="nucleotide sequence ID" value="NZ_JAGGMR010000001.1"/>
</dbReference>
<evidence type="ECO:0008006" key="3">
    <source>
        <dbReference type="Google" id="ProtNLM"/>
    </source>
</evidence>
<proteinExistence type="predicted"/>